<reference evidence="1 2" key="1">
    <citation type="journal article" date="2019" name="Nat. Microbiol.">
        <title>Mediterranean grassland soil C-N compound turnover is dependent on rainfall and depth, and is mediated by genomically divergent microorganisms.</title>
        <authorList>
            <person name="Diamond S."/>
            <person name="Andeer P.F."/>
            <person name="Li Z."/>
            <person name="Crits-Christoph A."/>
            <person name="Burstein D."/>
            <person name="Anantharaman K."/>
            <person name="Lane K.R."/>
            <person name="Thomas B.C."/>
            <person name="Pan C."/>
            <person name="Northen T.R."/>
            <person name="Banfield J.F."/>
        </authorList>
    </citation>
    <scope>NUCLEOTIDE SEQUENCE [LARGE SCALE GENOMIC DNA]</scope>
    <source>
        <strain evidence="1">WS_8</strain>
    </source>
</reference>
<dbReference type="NCBIfam" id="TIGR01488">
    <property type="entry name" value="HAD-SF-IB"/>
    <property type="match status" value="1"/>
</dbReference>
<dbReference type="Pfam" id="PF12710">
    <property type="entry name" value="HAD"/>
    <property type="match status" value="1"/>
</dbReference>
<dbReference type="Gene3D" id="3.40.50.1000">
    <property type="entry name" value="HAD superfamily/HAD-like"/>
    <property type="match status" value="1"/>
</dbReference>
<dbReference type="AlphaFoldDB" id="A0A538TRL2"/>
<dbReference type="GO" id="GO:0006564">
    <property type="term" value="P:L-serine biosynthetic process"/>
    <property type="evidence" value="ECO:0007669"/>
    <property type="project" value="TreeGrafter"/>
</dbReference>
<organism evidence="1 2">
    <name type="scientific">Eiseniibacteriota bacterium</name>
    <dbReference type="NCBI Taxonomy" id="2212470"/>
    <lineage>
        <taxon>Bacteria</taxon>
        <taxon>Candidatus Eiseniibacteriota</taxon>
    </lineage>
</organism>
<comment type="caution">
    <text evidence="1">The sequence shown here is derived from an EMBL/GenBank/DDBJ whole genome shotgun (WGS) entry which is preliminary data.</text>
</comment>
<dbReference type="InterPro" id="IPR036412">
    <property type="entry name" value="HAD-like_sf"/>
</dbReference>
<dbReference type="GO" id="GO:0036424">
    <property type="term" value="F:L-phosphoserine phosphatase activity"/>
    <property type="evidence" value="ECO:0007669"/>
    <property type="project" value="TreeGrafter"/>
</dbReference>
<dbReference type="Proteomes" id="UP000316609">
    <property type="component" value="Unassembled WGS sequence"/>
</dbReference>
<dbReference type="InterPro" id="IPR050582">
    <property type="entry name" value="HAD-like_SerB"/>
</dbReference>
<evidence type="ECO:0000313" key="2">
    <source>
        <dbReference type="Proteomes" id="UP000316609"/>
    </source>
</evidence>
<dbReference type="InterPro" id="IPR023214">
    <property type="entry name" value="HAD_sf"/>
</dbReference>
<dbReference type="SUPFAM" id="SSF56784">
    <property type="entry name" value="HAD-like"/>
    <property type="match status" value="1"/>
</dbReference>
<proteinExistence type="predicted"/>
<dbReference type="PANTHER" id="PTHR43344:SF21">
    <property type="entry name" value="POLYOL PHOSPHATE PHOSPHATASE PYP1"/>
    <property type="match status" value="1"/>
</dbReference>
<dbReference type="PANTHER" id="PTHR43344">
    <property type="entry name" value="PHOSPHOSERINE PHOSPHATASE"/>
    <property type="match status" value="1"/>
</dbReference>
<accession>A0A538TRL2</accession>
<name>A0A538TRL2_UNCEI</name>
<dbReference type="GO" id="GO:0005737">
    <property type="term" value="C:cytoplasm"/>
    <property type="evidence" value="ECO:0007669"/>
    <property type="project" value="TreeGrafter"/>
</dbReference>
<evidence type="ECO:0008006" key="3">
    <source>
        <dbReference type="Google" id="ProtNLM"/>
    </source>
</evidence>
<sequence length="221" mass="24778">MPDAFLCDFDGTIAPQDIGAAIVQRFSAGRDAERRALLDRWRGETIGHREMIEAECRLLEADEAETLEFARRFSIDPEFAPFTRERWARGDAVMVVSEGFDVYVRDQLARAGLERLPWAANRLRFEGRRVTPEFPFYDPSCGGCGNCKAQHARGWRARGYRVILIGDGLSDRCGARAADRVLARGELLDWCRREGVAARPFESFADLGRAARGALDPLSPV</sequence>
<evidence type="ECO:0000313" key="1">
    <source>
        <dbReference type="EMBL" id="TMQ66225.1"/>
    </source>
</evidence>
<dbReference type="Gene3D" id="3.90.1470.20">
    <property type="match status" value="1"/>
</dbReference>
<gene>
    <name evidence="1" type="ORF">E6K78_06580</name>
</gene>
<dbReference type="EMBL" id="VBOY01000059">
    <property type="protein sequence ID" value="TMQ66225.1"/>
    <property type="molecule type" value="Genomic_DNA"/>
</dbReference>
<protein>
    <recommendedName>
        <fullName evidence="3">2-hydroxy-3-keto-5-methylthiopentenyl-1-phosphate phosphatase</fullName>
    </recommendedName>
</protein>
<dbReference type="GO" id="GO:0000287">
    <property type="term" value="F:magnesium ion binding"/>
    <property type="evidence" value="ECO:0007669"/>
    <property type="project" value="TreeGrafter"/>
</dbReference>